<proteinExistence type="predicted"/>
<comment type="caution">
    <text evidence="1">The sequence shown here is derived from an EMBL/GenBank/DDBJ whole genome shotgun (WGS) entry which is preliminary data.</text>
</comment>
<sequence>MSFLLCKSGLWIDKKGYSRLLTKWHLEIYHSWEDPKELVVELLDTVE</sequence>
<evidence type="ECO:0000313" key="1">
    <source>
        <dbReference type="EMBL" id="TFF48141.1"/>
    </source>
</evidence>
<accession>A0A4Y8TBD5</accession>
<dbReference type="AlphaFoldDB" id="A0A4Y8TBD5"/>
<name>A0A4Y8TBD5_BACTU</name>
<dbReference type="EMBL" id="SCLP01000002">
    <property type="protein sequence ID" value="TFF48141.1"/>
    <property type="molecule type" value="Genomic_DNA"/>
</dbReference>
<gene>
    <name evidence="1" type="ORF">EQ803_04145</name>
</gene>
<protein>
    <submittedName>
        <fullName evidence="1">Regulator</fullName>
    </submittedName>
</protein>
<evidence type="ECO:0000313" key="2">
    <source>
        <dbReference type="Proteomes" id="UP000297630"/>
    </source>
</evidence>
<organism evidence="1 2">
    <name type="scientific">Bacillus thuringiensis</name>
    <dbReference type="NCBI Taxonomy" id="1428"/>
    <lineage>
        <taxon>Bacteria</taxon>
        <taxon>Bacillati</taxon>
        <taxon>Bacillota</taxon>
        <taxon>Bacilli</taxon>
        <taxon>Bacillales</taxon>
        <taxon>Bacillaceae</taxon>
        <taxon>Bacillus</taxon>
        <taxon>Bacillus cereus group</taxon>
    </lineage>
</organism>
<reference evidence="1 2" key="1">
    <citation type="submission" date="2019-01" db="EMBL/GenBank/DDBJ databases">
        <title>Draft genome sequence of Bacillus sp. DPC6431.</title>
        <authorList>
            <person name="Arbulu S."/>
            <person name="Murphy K."/>
            <person name="O'Sullivan O."/>
            <person name="Rea M.C."/>
            <person name="Hill C."/>
            <person name="Ross R.P."/>
        </authorList>
    </citation>
    <scope>NUCLEOTIDE SEQUENCE [LARGE SCALE GENOMIC DNA]</scope>
    <source>
        <strain evidence="1 2">DPC6431</strain>
    </source>
</reference>
<dbReference type="Proteomes" id="UP000297630">
    <property type="component" value="Unassembled WGS sequence"/>
</dbReference>